<feature type="transmembrane region" description="Helical" evidence="5">
    <location>
        <begin position="73"/>
        <end position="90"/>
    </location>
</feature>
<feature type="transmembrane region" description="Helical" evidence="5">
    <location>
        <begin position="166"/>
        <end position="187"/>
    </location>
</feature>
<dbReference type="InterPro" id="IPR000326">
    <property type="entry name" value="PAP2/HPO"/>
</dbReference>
<evidence type="ECO:0000256" key="2">
    <source>
        <dbReference type="ARBA" id="ARBA00022692"/>
    </source>
</evidence>
<gene>
    <name evidence="7" type="ORF">Premu_0708</name>
</gene>
<evidence type="ECO:0000256" key="3">
    <source>
        <dbReference type="ARBA" id="ARBA00022989"/>
    </source>
</evidence>
<feature type="transmembrane region" description="Helical" evidence="5">
    <location>
        <begin position="269"/>
        <end position="289"/>
    </location>
</feature>
<sequence length="318" mass="36600">MRLKNIFTLDKRPRKGLLALEWVILGYAVITLLVVLFCFTKLENPEAMIWGRVRLAAITLGLWAVYRLMPCRLTEFLRVAVQMLLLGWWYRDTCDINSLFPNLDHIVATWDQTVFGFQPALVFAERFTQPVLSEFLELSYVSYFPIILTVCLFYFFARYKDFEKCCFIFIGAFFSYYLIFDFIPVAGPMYYYPAIGMENVAQGIFPMIGDKIATHWQMMKTPGWTDGLGYQLLADVHEGERPTGAFPSSHIGITMVSLILAFRTRNKTLVLMILPFCIGIFFATVYIRAHYAIDAFAGLVSGALLYAFWAWVAKRKVV</sequence>
<evidence type="ECO:0000256" key="1">
    <source>
        <dbReference type="ARBA" id="ARBA00004141"/>
    </source>
</evidence>
<dbReference type="EMBL" id="GL945017">
    <property type="protein sequence ID" value="EGN56176.1"/>
    <property type="molecule type" value="Genomic_DNA"/>
</dbReference>
<feature type="transmembrane region" description="Helical" evidence="5">
    <location>
        <begin position="245"/>
        <end position="262"/>
    </location>
</feature>
<feature type="transmembrane region" description="Helical" evidence="5">
    <location>
        <begin position="295"/>
        <end position="313"/>
    </location>
</feature>
<dbReference type="HOGENOM" id="CLU_062218_0_0_10"/>
<evidence type="ECO:0000256" key="4">
    <source>
        <dbReference type="ARBA" id="ARBA00023136"/>
    </source>
</evidence>
<keyword evidence="4 5" id="KW-0472">Membrane</keyword>
<evidence type="ECO:0000256" key="5">
    <source>
        <dbReference type="SAM" id="Phobius"/>
    </source>
</evidence>
<dbReference type="SMART" id="SM00014">
    <property type="entry name" value="acidPPc"/>
    <property type="match status" value="1"/>
</dbReference>
<dbReference type="STRING" id="688246.Premu_0708"/>
<dbReference type="Gene3D" id="1.20.144.10">
    <property type="entry name" value="Phosphatidic acid phosphatase type 2/haloperoxidase"/>
    <property type="match status" value="1"/>
</dbReference>
<feature type="transmembrane region" description="Helical" evidence="5">
    <location>
        <begin position="20"/>
        <end position="42"/>
    </location>
</feature>
<dbReference type="InterPro" id="IPR026841">
    <property type="entry name" value="Aur1/Ipt1"/>
</dbReference>
<dbReference type="Pfam" id="PF14378">
    <property type="entry name" value="PAP2_3"/>
    <property type="match status" value="1"/>
</dbReference>
<feature type="transmembrane region" description="Helical" evidence="5">
    <location>
        <begin position="48"/>
        <end position="66"/>
    </location>
</feature>
<name>F8N695_9BACT</name>
<dbReference type="Proteomes" id="UP000002772">
    <property type="component" value="Unassembled WGS sequence"/>
</dbReference>
<dbReference type="eggNOG" id="COG0671">
    <property type="taxonomic scope" value="Bacteria"/>
</dbReference>
<dbReference type="GO" id="GO:0016020">
    <property type="term" value="C:membrane"/>
    <property type="evidence" value="ECO:0007669"/>
    <property type="project" value="UniProtKB-SubCell"/>
</dbReference>
<dbReference type="RefSeq" id="WP_007573153.1">
    <property type="nucleotide sequence ID" value="NZ_BPTS01000001.1"/>
</dbReference>
<evidence type="ECO:0000259" key="6">
    <source>
        <dbReference type="SMART" id="SM00014"/>
    </source>
</evidence>
<organism evidence="7 8">
    <name type="scientific">Hallella multisaccharivorax DSM 17128</name>
    <dbReference type="NCBI Taxonomy" id="688246"/>
    <lineage>
        <taxon>Bacteria</taxon>
        <taxon>Pseudomonadati</taxon>
        <taxon>Bacteroidota</taxon>
        <taxon>Bacteroidia</taxon>
        <taxon>Bacteroidales</taxon>
        <taxon>Prevotellaceae</taxon>
        <taxon>Hallella</taxon>
    </lineage>
</organism>
<keyword evidence="8" id="KW-1185">Reference proteome</keyword>
<keyword evidence="2 5" id="KW-0812">Transmembrane</keyword>
<protein>
    <submittedName>
        <fullName evidence="7">Phosphoesterase-like protein</fullName>
    </submittedName>
</protein>
<comment type="subcellular location">
    <subcellularLocation>
        <location evidence="1">Membrane</location>
        <topology evidence="1">Multi-pass membrane protein</topology>
    </subcellularLocation>
</comment>
<evidence type="ECO:0000313" key="8">
    <source>
        <dbReference type="Proteomes" id="UP000002772"/>
    </source>
</evidence>
<proteinExistence type="predicted"/>
<feature type="domain" description="Phosphatidic acid phosphatase type 2/haloperoxidase" evidence="6">
    <location>
        <begin position="195"/>
        <end position="310"/>
    </location>
</feature>
<accession>F8N695</accession>
<evidence type="ECO:0000313" key="7">
    <source>
        <dbReference type="EMBL" id="EGN56176.1"/>
    </source>
</evidence>
<keyword evidence="3 5" id="KW-1133">Transmembrane helix</keyword>
<dbReference type="PANTHER" id="PTHR31310">
    <property type="match status" value="1"/>
</dbReference>
<dbReference type="InterPro" id="IPR052185">
    <property type="entry name" value="IPC_Synthase-Related"/>
</dbReference>
<reference evidence="8" key="1">
    <citation type="journal article" date="2011" name="Stand. Genomic Sci.">
        <title>Non-contiguous finished genome sequence of the opportunistic oral pathogen Prevotella multisaccharivorax type strain (PPPA20).</title>
        <authorList>
            <person name="Pati A."/>
            <person name="Gronow S."/>
            <person name="Lu M."/>
            <person name="Lapidus A."/>
            <person name="Nolan M."/>
            <person name="Lucas S."/>
            <person name="Hammon N."/>
            <person name="Deshpande S."/>
            <person name="Cheng J.F."/>
            <person name="Tapia R."/>
            <person name="Han C."/>
            <person name="Goodwin L."/>
            <person name="Pitluck S."/>
            <person name="Liolios K."/>
            <person name="Pagani I."/>
            <person name="Mavromatis K."/>
            <person name="Mikhailova N."/>
            <person name="Huntemann M."/>
            <person name="Chen A."/>
            <person name="Palaniappan K."/>
            <person name="Land M."/>
            <person name="Hauser L."/>
            <person name="Detter J.C."/>
            <person name="Brambilla E.M."/>
            <person name="Rohde M."/>
            <person name="Goker M."/>
            <person name="Woyke T."/>
            <person name="Bristow J."/>
            <person name="Eisen J.A."/>
            <person name="Markowitz V."/>
            <person name="Hugenholtz P."/>
            <person name="Kyrpides N.C."/>
            <person name="Klenk H.P."/>
            <person name="Ivanova N."/>
        </authorList>
    </citation>
    <scope>NUCLEOTIDE SEQUENCE [LARGE SCALE GENOMIC DNA]</scope>
    <source>
        <strain evidence="8">DSM 17128</strain>
    </source>
</reference>
<feature type="transmembrane region" description="Helical" evidence="5">
    <location>
        <begin position="140"/>
        <end position="157"/>
    </location>
</feature>
<dbReference type="AlphaFoldDB" id="F8N695"/>
<dbReference type="PANTHER" id="PTHR31310:SF7">
    <property type="entry name" value="PA-PHOSPHATASE RELATED-FAMILY PROTEIN DDB_G0268928"/>
    <property type="match status" value="1"/>
</dbReference>